<reference evidence="3 4" key="1">
    <citation type="submission" date="2016-10" db="EMBL/GenBank/DDBJ databases">
        <authorList>
            <person name="de Groot N.N."/>
        </authorList>
    </citation>
    <scope>NUCLEOTIDE SEQUENCE [LARGE SCALE GENOMIC DNA]</scope>
    <source>
        <strain evidence="3 4">CGMCC 1.9156</strain>
    </source>
</reference>
<sequence>MKITIFFVMILLTISQTIQAQTANVITYNIRYANEGDGENAWSKRKIQVTDLLRFHEADIIGLQEALYEQVTDISLQLPGFDQIGVGREDGKARGEYSPIFYNSRKYQLKDHGWFWLSETPNVPSMGWDAACKRICTYALLEDYDKRKSVWVFNTHFDHVGDEARINSAQLILEKIDSLNTRNNPVILMGDFNLTPESAPIARLETQLADSKKVSAQAPYGPEGTYNGFNFNSELKNRIDYIFIKGKIEVMKYGVLTDSYEQRYPSDHLPVLVEVAL</sequence>
<dbReference type="InterPro" id="IPR005135">
    <property type="entry name" value="Endo/exonuclease/phosphatase"/>
</dbReference>
<gene>
    <name evidence="3" type="ORF">SAMN05216283_105142</name>
</gene>
<dbReference type="Pfam" id="PF03372">
    <property type="entry name" value="Exo_endo_phos"/>
    <property type="match status" value="1"/>
</dbReference>
<evidence type="ECO:0000256" key="1">
    <source>
        <dbReference type="SAM" id="SignalP"/>
    </source>
</evidence>
<dbReference type="Gene3D" id="3.60.10.10">
    <property type="entry name" value="Endonuclease/exonuclease/phosphatase"/>
    <property type="match status" value="1"/>
</dbReference>
<keyword evidence="4" id="KW-1185">Reference proteome</keyword>
<name>A0A1I2I977_9BACT</name>
<dbReference type="EMBL" id="FONW01000005">
    <property type="protein sequence ID" value="SFF37687.1"/>
    <property type="molecule type" value="Genomic_DNA"/>
</dbReference>
<evidence type="ECO:0000313" key="4">
    <source>
        <dbReference type="Proteomes" id="UP000198964"/>
    </source>
</evidence>
<organism evidence="3 4">
    <name type="scientific">Sunxiuqinia elliptica</name>
    <dbReference type="NCBI Taxonomy" id="655355"/>
    <lineage>
        <taxon>Bacteria</taxon>
        <taxon>Pseudomonadati</taxon>
        <taxon>Bacteroidota</taxon>
        <taxon>Bacteroidia</taxon>
        <taxon>Marinilabiliales</taxon>
        <taxon>Prolixibacteraceae</taxon>
        <taxon>Sunxiuqinia</taxon>
    </lineage>
</organism>
<feature type="chain" id="PRO_5011664217" evidence="1">
    <location>
        <begin position="21"/>
        <end position="277"/>
    </location>
</feature>
<keyword evidence="1" id="KW-0732">Signal</keyword>
<feature type="signal peptide" evidence="1">
    <location>
        <begin position="1"/>
        <end position="20"/>
    </location>
</feature>
<accession>A0A1I2I977</accession>
<proteinExistence type="predicted"/>
<dbReference type="RefSeq" id="WP_093920050.1">
    <property type="nucleotide sequence ID" value="NZ_FONW01000005.1"/>
</dbReference>
<dbReference type="CDD" id="cd09083">
    <property type="entry name" value="EEP-1"/>
    <property type="match status" value="1"/>
</dbReference>
<keyword evidence="3" id="KW-0378">Hydrolase</keyword>
<dbReference type="AlphaFoldDB" id="A0A1I2I977"/>
<keyword evidence="3" id="KW-0540">Nuclease</keyword>
<feature type="domain" description="Endonuclease/exonuclease/phosphatase" evidence="2">
    <location>
        <begin position="26"/>
        <end position="268"/>
    </location>
</feature>
<dbReference type="InterPro" id="IPR036691">
    <property type="entry name" value="Endo/exonu/phosph_ase_sf"/>
</dbReference>
<dbReference type="Proteomes" id="UP000198964">
    <property type="component" value="Unassembled WGS sequence"/>
</dbReference>
<dbReference type="GO" id="GO:0004519">
    <property type="term" value="F:endonuclease activity"/>
    <property type="evidence" value="ECO:0007669"/>
    <property type="project" value="UniProtKB-KW"/>
</dbReference>
<dbReference type="PANTHER" id="PTHR12121">
    <property type="entry name" value="CARBON CATABOLITE REPRESSOR PROTEIN 4"/>
    <property type="match status" value="1"/>
</dbReference>
<dbReference type="SUPFAM" id="SSF56219">
    <property type="entry name" value="DNase I-like"/>
    <property type="match status" value="1"/>
</dbReference>
<dbReference type="STRING" id="655355.SAMN05216283_105142"/>
<keyword evidence="3" id="KW-0255">Endonuclease</keyword>
<protein>
    <submittedName>
        <fullName evidence="3">Metal-dependent hydrolase, endonuclease/exonuclease/phosphatase family</fullName>
    </submittedName>
</protein>
<evidence type="ECO:0000259" key="2">
    <source>
        <dbReference type="Pfam" id="PF03372"/>
    </source>
</evidence>
<dbReference type="PANTHER" id="PTHR12121:SF36">
    <property type="entry name" value="ENDONUCLEASE_EXONUCLEASE_PHOSPHATASE DOMAIN-CONTAINING PROTEIN"/>
    <property type="match status" value="1"/>
</dbReference>
<dbReference type="InterPro" id="IPR050410">
    <property type="entry name" value="CCR4/nocturin_mRNA_transcr"/>
</dbReference>
<dbReference type="GO" id="GO:0000175">
    <property type="term" value="F:3'-5'-RNA exonuclease activity"/>
    <property type="evidence" value="ECO:0007669"/>
    <property type="project" value="TreeGrafter"/>
</dbReference>
<keyword evidence="3" id="KW-0269">Exonuclease</keyword>
<evidence type="ECO:0000313" key="3">
    <source>
        <dbReference type="EMBL" id="SFF37687.1"/>
    </source>
</evidence>